<dbReference type="SUPFAM" id="SSF51197">
    <property type="entry name" value="Clavaminate synthase-like"/>
    <property type="match status" value="1"/>
</dbReference>
<gene>
    <name evidence="1" type="ordered locus">PCC8801_0298</name>
</gene>
<dbReference type="PANTHER" id="PTHR20883">
    <property type="entry name" value="PHYTANOYL-COA DIOXYGENASE DOMAIN CONTAINING 1"/>
    <property type="match status" value="1"/>
</dbReference>
<dbReference type="Gene3D" id="2.60.120.620">
    <property type="entry name" value="q2cbj1_9rhob like domain"/>
    <property type="match status" value="1"/>
</dbReference>
<dbReference type="GO" id="GO:0005506">
    <property type="term" value="F:iron ion binding"/>
    <property type="evidence" value="ECO:0007669"/>
    <property type="project" value="UniProtKB-ARBA"/>
</dbReference>
<dbReference type="InterPro" id="IPR008775">
    <property type="entry name" value="Phytyl_CoA_dOase-like"/>
</dbReference>
<evidence type="ECO:0008006" key="3">
    <source>
        <dbReference type="Google" id="ProtNLM"/>
    </source>
</evidence>
<dbReference type="GO" id="GO:0016706">
    <property type="term" value="F:2-oxoglutarate-dependent dioxygenase activity"/>
    <property type="evidence" value="ECO:0007669"/>
    <property type="project" value="UniProtKB-ARBA"/>
</dbReference>
<dbReference type="OrthoDB" id="9796766at2"/>
<dbReference type="HOGENOM" id="CLU_1015235_0_0_3"/>
<dbReference type="Proteomes" id="UP000008204">
    <property type="component" value="Chromosome"/>
</dbReference>
<dbReference type="Pfam" id="PF05721">
    <property type="entry name" value="PhyH"/>
    <property type="match status" value="1"/>
</dbReference>
<dbReference type="PANTHER" id="PTHR20883:SF48">
    <property type="entry name" value="ECTOINE DIOXYGENASE"/>
    <property type="match status" value="1"/>
</dbReference>
<sequence>MINSDGFVLIRDVFSGEEIKRLRKTVKTYFRNKGLLANSGLTQPNAAVEFTDIGWLFYHPKMLAVMRQLLGQKDIMFTSHCDVHCRTLSAWHKDDGMGVMEGGYFGFPAYDQQDCRVYKVALYLQDHDNNTGGLTVRKGSHKFSEIHQGEEVYLKTKAGDIVVFDVRLSHTGQQDIIPFPSLQKPNLILQKALNKSLKIPPNKSQKYLKDIYDKLFVERLSIFFTYGLPNDYTKAFAINNMKRQLWQNKNTNIFLSPETRQAFINNNVLLAEDYFSELINEN</sequence>
<dbReference type="AlphaFoldDB" id="B7K378"/>
<dbReference type="eggNOG" id="COG5285">
    <property type="taxonomic scope" value="Bacteria"/>
</dbReference>
<dbReference type="STRING" id="41431.PCC8801_0298"/>
<reference evidence="2" key="1">
    <citation type="journal article" date="2011" name="MBio">
        <title>Novel metabolic attributes of the genus Cyanothece, comprising a group of unicellular nitrogen-fixing Cyanobacteria.</title>
        <authorList>
            <person name="Bandyopadhyay A."/>
            <person name="Elvitigala T."/>
            <person name="Welsh E."/>
            <person name="Stockel J."/>
            <person name="Liberton M."/>
            <person name="Min H."/>
            <person name="Sherman L.A."/>
            <person name="Pakrasi H.B."/>
        </authorList>
    </citation>
    <scope>NUCLEOTIDE SEQUENCE [LARGE SCALE GENOMIC DNA]</scope>
    <source>
        <strain evidence="2">PCC 8801</strain>
    </source>
</reference>
<protein>
    <recommendedName>
        <fullName evidence="3">Phytanoyl-CoA dioxygenase</fullName>
    </recommendedName>
</protein>
<dbReference type="EMBL" id="CP001287">
    <property type="protein sequence ID" value="ACK64398.1"/>
    <property type="molecule type" value="Genomic_DNA"/>
</dbReference>
<name>B7K378_RIPO1</name>
<organism evidence="1 2">
    <name type="scientific">Rippkaea orientalis (strain PCC 8801 / RF-1)</name>
    <name type="common">Cyanothece sp. (strain PCC 8801)</name>
    <dbReference type="NCBI Taxonomy" id="41431"/>
    <lineage>
        <taxon>Bacteria</taxon>
        <taxon>Bacillati</taxon>
        <taxon>Cyanobacteriota</taxon>
        <taxon>Cyanophyceae</taxon>
        <taxon>Oscillatoriophycideae</taxon>
        <taxon>Chroococcales</taxon>
        <taxon>Aphanothecaceae</taxon>
        <taxon>Rippkaea</taxon>
        <taxon>Rippkaea orientalis</taxon>
    </lineage>
</organism>
<dbReference type="KEGG" id="cyp:PCC8801_0298"/>
<evidence type="ECO:0000313" key="2">
    <source>
        <dbReference type="Proteomes" id="UP000008204"/>
    </source>
</evidence>
<proteinExistence type="predicted"/>
<keyword evidence="2" id="KW-1185">Reference proteome</keyword>
<evidence type="ECO:0000313" key="1">
    <source>
        <dbReference type="EMBL" id="ACK64398.1"/>
    </source>
</evidence>
<accession>B7K378</accession>